<accession>A0ABP0Y3X8</accession>
<name>A0ABP0Y3X8_9ROSI</name>
<evidence type="ECO:0000313" key="2">
    <source>
        <dbReference type="Proteomes" id="UP001642487"/>
    </source>
</evidence>
<protein>
    <submittedName>
        <fullName evidence="1">Uncharacterized protein</fullName>
    </submittedName>
</protein>
<dbReference type="EMBL" id="OZ021736">
    <property type="protein sequence ID" value="CAK9315134.1"/>
    <property type="molecule type" value="Genomic_DNA"/>
</dbReference>
<proteinExistence type="predicted"/>
<organism evidence="1 2">
    <name type="scientific">Citrullus colocynthis</name>
    <name type="common">colocynth</name>
    <dbReference type="NCBI Taxonomy" id="252529"/>
    <lineage>
        <taxon>Eukaryota</taxon>
        <taxon>Viridiplantae</taxon>
        <taxon>Streptophyta</taxon>
        <taxon>Embryophyta</taxon>
        <taxon>Tracheophyta</taxon>
        <taxon>Spermatophyta</taxon>
        <taxon>Magnoliopsida</taxon>
        <taxon>eudicotyledons</taxon>
        <taxon>Gunneridae</taxon>
        <taxon>Pentapetalae</taxon>
        <taxon>rosids</taxon>
        <taxon>fabids</taxon>
        <taxon>Cucurbitales</taxon>
        <taxon>Cucurbitaceae</taxon>
        <taxon>Benincaseae</taxon>
        <taxon>Citrullus</taxon>
    </lineage>
</organism>
<keyword evidence="2" id="KW-1185">Reference proteome</keyword>
<gene>
    <name evidence="1" type="ORF">CITCOLO1_LOCUS6915</name>
</gene>
<evidence type="ECO:0000313" key="1">
    <source>
        <dbReference type="EMBL" id="CAK9315134.1"/>
    </source>
</evidence>
<reference evidence="1 2" key="1">
    <citation type="submission" date="2024-03" db="EMBL/GenBank/DDBJ databases">
        <authorList>
            <person name="Gkanogiannis A."/>
            <person name="Becerra Lopez-Lavalle L."/>
        </authorList>
    </citation>
    <scope>NUCLEOTIDE SEQUENCE [LARGE SCALE GENOMIC DNA]</scope>
</reference>
<dbReference type="Proteomes" id="UP001642487">
    <property type="component" value="Chromosome 2"/>
</dbReference>
<sequence>MFYSNPEGFSAQGCRQACFSKQREESSTETGPAAYLIFDILIPTVLTCHSSAIAEVLHVENASLTLDQLPFVYAFEAEI</sequence>